<comment type="caution">
    <text evidence="1">The sequence shown here is derived from an EMBL/GenBank/DDBJ whole genome shotgun (WGS) entry which is preliminary data.</text>
</comment>
<keyword evidence="1" id="KW-0808">Transferase</keyword>
<evidence type="ECO:0000313" key="2">
    <source>
        <dbReference type="Proteomes" id="UP000522313"/>
    </source>
</evidence>
<dbReference type="EMBL" id="JACHBT010000003">
    <property type="protein sequence ID" value="MBB6503702.1"/>
    <property type="molecule type" value="Genomic_DNA"/>
</dbReference>
<evidence type="ECO:0000313" key="1">
    <source>
        <dbReference type="EMBL" id="MBB6503702.1"/>
    </source>
</evidence>
<gene>
    <name evidence="1" type="ORF">F4693_000657</name>
</gene>
<reference evidence="1 2" key="1">
    <citation type="submission" date="2020-08" db="EMBL/GenBank/DDBJ databases">
        <title>The Agave Microbiome: Exploring the role of microbial communities in plant adaptations to desert environments.</title>
        <authorList>
            <person name="Partida-Martinez L.P."/>
        </authorList>
    </citation>
    <scope>NUCLEOTIDE SEQUENCE [LARGE SCALE GENOMIC DNA]</scope>
    <source>
        <strain evidence="1 2">AS3.13</strain>
    </source>
</reference>
<dbReference type="AlphaFoldDB" id="A0A7X0MLJ2"/>
<protein>
    <submittedName>
        <fullName evidence="1">Putative nucleotidyltransferase</fullName>
    </submittedName>
</protein>
<reference evidence="1 2" key="2">
    <citation type="submission" date="2020-08" db="EMBL/GenBank/DDBJ databases">
        <authorList>
            <person name="Partida-Martinez L."/>
            <person name="Huntemann M."/>
            <person name="Clum A."/>
            <person name="Wang J."/>
            <person name="Palaniappan K."/>
            <person name="Ritter S."/>
            <person name="Chen I.-M."/>
            <person name="Stamatis D."/>
            <person name="Reddy T."/>
            <person name="O'Malley R."/>
            <person name="Daum C."/>
            <person name="Shapiro N."/>
            <person name="Ivanova N."/>
            <person name="Kyrpides N."/>
            <person name="Woyke T."/>
        </authorList>
    </citation>
    <scope>NUCLEOTIDE SEQUENCE [LARGE SCALE GENOMIC DNA]</scope>
    <source>
        <strain evidence="1 2">AS3.13</strain>
    </source>
</reference>
<accession>A0A7X0MLJ2</accession>
<sequence>MPNMRVSSSAALKKRLERYLDLGNQPDRRTLVLDVLPTFEKLGRTAIFGGMVRDIARAGPSGYSSDIDLVVDPFDYSGFMDAMRSLGARANRFGGFALQLGAWKVDVWALADTWARTAGHRRVETFADLVDCTFFDWDAAVYDLERGEVIVADDYFARLGSGVLGMNLRENPNELGSAVRAVRRATLWRVKLSGELADFVLHAEQRWGWDAFTRLDAAAFDKPVLRNLERSKLDGSLFSGCSRLSTKSQRSHAAAKAQPMLWDVPIPGHL</sequence>
<dbReference type="Proteomes" id="UP000522313">
    <property type="component" value="Unassembled WGS sequence"/>
</dbReference>
<dbReference type="GO" id="GO:0016740">
    <property type="term" value="F:transferase activity"/>
    <property type="evidence" value="ECO:0007669"/>
    <property type="project" value="UniProtKB-KW"/>
</dbReference>
<dbReference type="RefSeq" id="WP_184504121.1">
    <property type="nucleotide sequence ID" value="NZ_JACHBT010000003.1"/>
</dbReference>
<proteinExistence type="predicted"/>
<organism evidence="1 2">
    <name type="scientific">Sphingomonas endophytica</name>
    <dbReference type="NCBI Taxonomy" id="869719"/>
    <lineage>
        <taxon>Bacteria</taxon>
        <taxon>Pseudomonadati</taxon>
        <taxon>Pseudomonadota</taxon>
        <taxon>Alphaproteobacteria</taxon>
        <taxon>Sphingomonadales</taxon>
        <taxon>Sphingomonadaceae</taxon>
        <taxon>Sphingomonas</taxon>
    </lineage>
</organism>
<name>A0A7X0MLJ2_9SPHN</name>